<sequence>MSERFPWLAPMCVWPLAAPLVPRQTARPQGGGARRVDDEAMFAAIAFVLVTDSVWRMLPRVFDVSWQTAHRRFGEWHQSGFWGRLGTAAAAADVPPEVARWATALTAAADRRLSPVRGAVAGDGPPATEPTARRTAVRRYLSVEFAERIFRGDGGRN</sequence>
<dbReference type="Proteomes" id="UP001219605">
    <property type="component" value="Chromosome"/>
</dbReference>
<name>A0ABY7ZSB3_9ACTN</name>
<accession>A0ABY7ZSB3</accession>
<dbReference type="EMBL" id="CP118615">
    <property type="protein sequence ID" value="WDZ85855.1"/>
    <property type="molecule type" value="Genomic_DNA"/>
</dbReference>
<feature type="domain" description="Insertion element IS402-like" evidence="1">
    <location>
        <begin position="14"/>
        <end position="85"/>
    </location>
</feature>
<dbReference type="PANTHER" id="PTHR46637:SF1">
    <property type="entry name" value="BLL5188 PROTEIN"/>
    <property type="match status" value="1"/>
</dbReference>
<evidence type="ECO:0000313" key="2">
    <source>
        <dbReference type="EMBL" id="WDZ85855.1"/>
    </source>
</evidence>
<organism evidence="2 3">
    <name type="scientific">Micromonospora cathayae</name>
    <dbReference type="NCBI Taxonomy" id="3028804"/>
    <lineage>
        <taxon>Bacteria</taxon>
        <taxon>Bacillati</taxon>
        <taxon>Actinomycetota</taxon>
        <taxon>Actinomycetes</taxon>
        <taxon>Micromonosporales</taxon>
        <taxon>Micromonosporaceae</taxon>
        <taxon>Micromonospora</taxon>
    </lineage>
</organism>
<dbReference type="RefSeq" id="WP_275032616.1">
    <property type="nucleotide sequence ID" value="NZ_CP118615.1"/>
</dbReference>
<evidence type="ECO:0000259" key="1">
    <source>
        <dbReference type="Pfam" id="PF13340"/>
    </source>
</evidence>
<reference evidence="2 3" key="1">
    <citation type="submission" date="2023-02" db="EMBL/GenBank/DDBJ databases">
        <authorList>
            <person name="Mo P."/>
        </authorList>
    </citation>
    <scope>NUCLEOTIDE SEQUENCE [LARGE SCALE GENOMIC DNA]</scope>
    <source>
        <strain evidence="2 3">HUAS 3</strain>
    </source>
</reference>
<dbReference type="Pfam" id="PF13340">
    <property type="entry name" value="DUF4096"/>
    <property type="match status" value="1"/>
</dbReference>
<dbReference type="InterPro" id="IPR052909">
    <property type="entry name" value="Transposase_6_like"/>
</dbReference>
<protein>
    <submittedName>
        <fullName evidence="2">Transposase</fullName>
    </submittedName>
</protein>
<evidence type="ECO:0000313" key="3">
    <source>
        <dbReference type="Proteomes" id="UP001219605"/>
    </source>
</evidence>
<proteinExistence type="predicted"/>
<dbReference type="InterPro" id="IPR025161">
    <property type="entry name" value="IS402-like_dom"/>
</dbReference>
<gene>
    <name evidence="2" type="ORF">PVK37_05315</name>
</gene>
<keyword evidence="3" id="KW-1185">Reference proteome</keyword>
<dbReference type="PANTHER" id="PTHR46637">
    <property type="entry name" value="TIS1421-TRANSPOSASE PROTEIN A"/>
    <property type="match status" value="1"/>
</dbReference>